<dbReference type="Proteomes" id="UP001054252">
    <property type="component" value="Unassembled WGS sequence"/>
</dbReference>
<protein>
    <submittedName>
        <fullName evidence="1">Uncharacterized protein</fullName>
    </submittedName>
</protein>
<dbReference type="AlphaFoldDB" id="A0AAV5JZZ6"/>
<organism evidence="1 2">
    <name type="scientific">Rubroshorea leprosula</name>
    <dbReference type="NCBI Taxonomy" id="152421"/>
    <lineage>
        <taxon>Eukaryota</taxon>
        <taxon>Viridiplantae</taxon>
        <taxon>Streptophyta</taxon>
        <taxon>Embryophyta</taxon>
        <taxon>Tracheophyta</taxon>
        <taxon>Spermatophyta</taxon>
        <taxon>Magnoliopsida</taxon>
        <taxon>eudicotyledons</taxon>
        <taxon>Gunneridae</taxon>
        <taxon>Pentapetalae</taxon>
        <taxon>rosids</taxon>
        <taxon>malvids</taxon>
        <taxon>Malvales</taxon>
        <taxon>Dipterocarpaceae</taxon>
        <taxon>Rubroshorea</taxon>
    </lineage>
</organism>
<sequence length="59" mass="7143">MPMDDFTSFNTELMPMDDFIEMDDFTSFSTEMLQWEDYNDQSSLVHQYYSLNKLENKII</sequence>
<comment type="caution">
    <text evidence="1">The sequence shown here is derived from an EMBL/GenBank/DDBJ whole genome shotgun (WGS) entry which is preliminary data.</text>
</comment>
<dbReference type="EMBL" id="BPVZ01000044">
    <property type="protein sequence ID" value="GKV15835.1"/>
    <property type="molecule type" value="Genomic_DNA"/>
</dbReference>
<proteinExistence type="predicted"/>
<keyword evidence="2" id="KW-1185">Reference proteome</keyword>
<accession>A0AAV5JZZ6</accession>
<evidence type="ECO:0000313" key="2">
    <source>
        <dbReference type="Proteomes" id="UP001054252"/>
    </source>
</evidence>
<reference evidence="1 2" key="1">
    <citation type="journal article" date="2021" name="Commun. Biol.">
        <title>The genome of Shorea leprosula (Dipterocarpaceae) highlights the ecological relevance of drought in aseasonal tropical rainforests.</title>
        <authorList>
            <person name="Ng K.K.S."/>
            <person name="Kobayashi M.J."/>
            <person name="Fawcett J.A."/>
            <person name="Hatakeyama M."/>
            <person name="Paape T."/>
            <person name="Ng C.H."/>
            <person name="Ang C.C."/>
            <person name="Tnah L.H."/>
            <person name="Lee C.T."/>
            <person name="Nishiyama T."/>
            <person name="Sese J."/>
            <person name="O'Brien M.J."/>
            <person name="Copetti D."/>
            <person name="Mohd Noor M.I."/>
            <person name="Ong R.C."/>
            <person name="Putra M."/>
            <person name="Sireger I.Z."/>
            <person name="Indrioko S."/>
            <person name="Kosugi Y."/>
            <person name="Izuno A."/>
            <person name="Isagi Y."/>
            <person name="Lee S.L."/>
            <person name="Shimizu K.K."/>
        </authorList>
    </citation>
    <scope>NUCLEOTIDE SEQUENCE [LARGE SCALE GENOMIC DNA]</scope>
    <source>
        <strain evidence="1">214</strain>
    </source>
</reference>
<gene>
    <name evidence="1" type="ORF">SLEP1_g26584</name>
</gene>
<evidence type="ECO:0000313" key="1">
    <source>
        <dbReference type="EMBL" id="GKV15835.1"/>
    </source>
</evidence>
<name>A0AAV5JZZ6_9ROSI</name>